<gene>
    <name evidence="2" type="ORF">LPJ53_006542</name>
</gene>
<protein>
    <submittedName>
        <fullName evidence="2">Uncharacterized protein</fullName>
    </submittedName>
</protein>
<feature type="compositionally biased region" description="Acidic residues" evidence="1">
    <location>
        <begin position="34"/>
        <end position="52"/>
    </location>
</feature>
<reference evidence="2" key="1">
    <citation type="submission" date="2022-07" db="EMBL/GenBank/DDBJ databases">
        <title>Phylogenomic reconstructions and comparative analyses of Kickxellomycotina fungi.</title>
        <authorList>
            <person name="Reynolds N.K."/>
            <person name="Stajich J.E."/>
            <person name="Barry K."/>
            <person name="Grigoriev I.V."/>
            <person name="Crous P."/>
            <person name="Smith M.E."/>
        </authorList>
    </citation>
    <scope>NUCLEOTIDE SEQUENCE</scope>
    <source>
        <strain evidence="2">NBRC 32514</strain>
    </source>
</reference>
<sequence>MSAYNLRKKRKAYDSQESVLANEAGEDIGSAVNEADEDTDSALDEADEDTGS</sequence>
<dbReference type="AlphaFoldDB" id="A0A9W7XSW5"/>
<feature type="compositionally biased region" description="Basic residues" evidence="1">
    <location>
        <begin position="1"/>
        <end position="11"/>
    </location>
</feature>
<evidence type="ECO:0000313" key="2">
    <source>
        <dbReference type="EMBL" id="KAJ1718400.1"/>
    </source>
</evidence>
<name>A0A9W7XSW5_9FUNG</name>
<comment type="caution">
    <text evidence="2">The sequence shown here is derived from an EMBL/GenBank/DDBJ whole genome shotgun (WGS) entry which is preliminary data.</text>
</comment>
<dbReference type="Proteomes" id="UP001149813">
    <property type="component" value="Unassembled WGS sequence"/>
</dbReference>
<keyword evidence="3" id="KW-1185">Reference proteome</keyword>
<evidence type="ECO:0000256" key="1">
    <source>
        <dbReference type="SAM" id="MobiDB-lite"/>
    </source>
</evidence>
<evidence type="ECO:0000313" key="3">
    <source>
        <dbReference type="Proteomes" id="UP001149813"/>
    </source>
</evidence>
<proteinExistence type="predicted"/>
<feature type="non-terminal residue" evidence="2">
    <location>
        <position position="52"/>
    </location>
</feature>
<feature type="region of interest" description="Disordered" evidence="1">
    <location>
        <begin position="1"/>
        <end position="52"/>
    </location>
</feature>
<organism evidence="2 3">
    <name type="scientific">Coemansia erecta</name>
    <dbReference type="NCBI Taxonomy" id="147472"/>
    <lineage>
        <taxon>Eukaryota</taxon>
        <taxon>Fungi</taxon>
        <taxon>Fungi incertae sedis</taxon>
        <taxon>Zoopagomycota</taxon>
        <taxon>Kickxellomycotina</taxon>
        <taxon>Kickxellomycetes</taxon>
        <taxon>Kickxellales</taxon>
        <taxon>Kickxellaceae</taxon>
        <taxon>Coemansia</taxon>
    </lineage>
</organism>
<dbReference type="EMBL" id="JANBOJ010000943">
    <property type="protein sequence ID" value="KAJ1718400.1"/>
    <property type="molecule type" value="Genomic_DNA"/>
</dbReference>
<accession>A0A9W7XSW5</accession>